<comment type="subcellular location">
    <subcellularLocation>
        <location evidence="1">Cell membrane</location>
        <topology evidence="1">Multi-pass membrane protein</topology>
    </subcellularLocation>
</comment>
<protein>
    <submittedName>
        <fullName evidence="15">Glutamate receptor ionotropic like protein</fullName>
    </submittedName>
</protein>
<evidence type="ECO:0000256" key="7">
    <source>
        <dbReference type="ARBA" id="ARBA00023065"/>
    </source>
</evidence>
<dbReference type="GO" id="GO:0015276">
    <property type="term" value="F:ligand-gated monoatomic ion channel activity"/>
    <property type="evidence" value="ECO:0007669"/>
    <property type="project" value="InterPro"/>
</dbReference>
<evidence type="ECO:0000256" key="8">
    <source>
        <dbReference type="ARBA" id="ARBA00023136"/>
    </source>
</evidence>
<keyword evidence="6" id="KW-0175">Coiled coil</keyword>
<dbReference type="InterPro" id="IPR052192">
    <property type="entry name" value="Insect_Ionotropic_Sensory_Rcpt"/>
</dbReference>
<evidence type="ECO:0000256" key="10">
    <source>
        <dbReference type="ARBA" id="ARBA00023180"/>
    </source>
</evidence>
<keyword evidence="3" id="KW-1003">Cell membrane</keyword>
<evidence type="ECO:0000256" key="12">
    <source>
        <dbReference type="ARBA" id="ARBA00023303"/>
    </source>
</evidence>
<evidence type="ECO:0000256" key="11">
    <source>
        <dbReference type="ARBA" id="ARBA00023286"/>
    </source>
</evidence>
<reference evidence="15" key="2">
    <citation type="submission" date="2020-06" db="EMBL/GenBank/DDBJ databases">
        <authorList>
            <person name="Sheffer M."/>
        </authorList>
    </citation>
    <scope>NUCLEOTIDE SEQUENCE</scope>
</reference>
<dbReference type="EMBL" id="JABXBU010000015">
    <property type="protein sequence ID" value="KAF8787221.1"/>
    <property type="molecule type" value="Genomic_DNA"/>
</dbReference>
<dbReference type="FunFam" id="3.40.190.10:FF:000078">
    <property type="entry name" value="glutamate receptor ionotropic, NMDA 3B"/>
    <property type="match status" value="1"/>
</dbReference>
<evidence type="ECO:0000256" key="2">
    <source>
        <dbReference type="ARBA" id="ARBA00022448"/>
    </source>
</evidence>
<evidence type="ECO:0000256" key="1">
    <source>
        <dbReference type="ARBA" id="ARBA00004651"/>
    </source>
</evidence>
<evidence type="ECO:0000256" key="4">
    <source>
        <dbReference type="ARBA" id="ARBA00022692"/>
    </source>
</evidence>
<feature type="domain" description="Ionotropic glutamate receptor L-glutamate and glycine-binding" evidence="14">
    <location>
        <begin position="22"/>
        <end position="77"/>
    </location>
</feature>
<dbReference type="AlphaFoldDB" id="A0A8T0F8M5"/>
<evidence type="ECO:0000256" key="3">
    <source>
        <dbReference type="ARBA" id="ARBA00022475"/>
    </source>
</evidence>
<dbReference type="SUPFAM" id="SSF53850">
    <property type="entry name" value="Periplasmic binding protein-like II"/>
    <property type="match status" value="1"/>
</dbReference>
<keyword evidence="4 13" id="KW-0812">Transmembrane</keyword>
<keyword evidence="9 15" id="KW-0675">Receptor</keyword>
<evidence type="ECO:0000313" key="15">
    <source>
        <dbReference type="EMBL" id="KAF8787221.1"/>
    </source>
</evidence>
<organism evidence="15 16">
    <name type="scientific">Argiope bruennichi</name>
    <name type="common">Wasp spider</name>
    <name type="synonym">Aranea bruennichi</name>
    <dbReference type="NCBI Taxonomy" id="94029"/>
    <lineage>
        <taxon>Eukaryota</taxon>
        <taxon>Metazoa</taxon>
        <taxon>Ecdysozoa</taxon>
        <taxon>Arthropoda</taxon>
        <taxon>Chelicerata</taxon>
        <taxon>Arachnida</taxon>
        <taxon>Araneae</taxon>
        <taxon>Araneomorphae</taxon>
        <taxon>Entelegynae</taxon>
        <taxon>Araneoidea</taxon>
        <taxon>Araneidae</taxon>
        <taxon>Argiope</taxon>
    </lineage>
</organism>
<evidence type="ECO:0000259" key="14">
    <source>
        <dbReference type="SMART" id="SM00918"/>
    </source>
</evidence>
<sequence length="372" mass="42731">MKNFFPSYLKIAALTSSKFFKLAKTVNSTRVYGPDGKFLNCLAEKLKFQFDILQPTDGEWGSFENGTWTGIIGMIKRGEAHMGITYMGLTEARFRAVDFSFPYASLERTFVVKQPGQMPHIAAYIYPFNEDVWILYCLLIITSTFLLQKFMLKSTSILFNFILILSSTLSQPIECARLSDRKRVIFGIWLTIATVMPFLYKINFLSYITMPGKMSGIKDFHDLSQAVLSKNYKCLAPKGAADTELLLKSKIDYLEVLGKAIKQNNWKYELNKDLDDLIDDSTAVIAARQFVQLTFGDLTFSNAEMSKDSFGVWNTAIALKRDFCCKRQLDDVIFNILSAGLYNKWFYDEDLFYLLSYFWLKFSPLVDYVEES</sequence>
<dbReference type="GO" id="GO:0005886">
    <property type="term" value="C:plasma membrane"/>
    <property type="evidence" value="ECO:0007669"/>
    <property type="project" value="UniProtKB-SubCell"/>
</dbReference>
<keyword evidence="7" id="KW-0406">Ion transport</keyword>
<evidence type="ECO:0000256" key="9">
    <source>
        <dbReference type="ARBA" id="ARBA00023170"/>
    </source>
</evidence>
<proteinExistence type="predicted"/>
<dbReference type="Gene3D" id="3.40.190.10">
    <property type="entry name" value="Periplasmic binding protein-like II"/>
    <property type="match status" value="1"/>
</dbReference>
<keyword evidence="11" id="KW-1071">Ligand-gated ion channel</keyword>
<keyword evidence="8 13" id="KW-0472">Membrane</keyword>
<evidence type="ECO:0000313" key="16">
    <source>
        <dbReference type="Proteomes" id="UP000807504"/>
    </source>
</evidence>
<dbReference type="InterPro" id="IPR019594">
    <property type="entry name" value="Glu/Gly-bd"/>
</dbReference>
<feature type="transmembrane region" description="Helical" evidence="13">
    <location>
        <begin position="183"/>
        <end position="200"/>
    </location>
</feature>
<evidence type="ECO:0000256" key="6">
    <source>
        <dbReference type="ARBA" id="ARBA00023054"/>
    </source>
</evidence>
<reference evidence="15" key="1">
    <citation type="journal article" date="2020" name="bioRxiv">
        <title>Chromosome-level reference genome of the European wasp spider Argiope bruennichi: a resource for studies on range expansion and evolutionary adaptation.</title>
        <authorList>
            <person name="Sheffer M.M."/>
            <person name="Hoppe A."/>
            <person name="Krehenwinkel H."/>
            <person name="Uhl G."/>
            <person name="Kuss A.W."/>
            <person name="Jensen L."/>
            <person name="Jensen C."/>
            <person name="Gillespie R.G."/>
            <person name="Hoff K.J."/>
            <person name="Prost S."/>
        </authorList>
    </citation>
    <scope>NUCLEOTIDE SEQUENCE</scope>
</reference>
<feature type="transmembrane region" description="Helical" evidence="13">
    <location>
        <begin position="133"/>
        <end position="151"/>
    </location>
</feature>
<gene>
    <name evidence="15" type="ORF">HNY73_008843</name>
</gene>
<keyword evidence="10" id="KW-0325">Glycoprotein</keyword>
<evidence type="ECO:0000256" key="5">
    <source>
        <dbReference type="ARBA" id="ARBA00022989"/>
    </source>
</evidence>
<keyword evidence="5 13" id="KW-1133">Transmembrane helix</keyword>
<name>A0A8T0F8M5_ARGBR</name>
<accession>A0A8T0F8M5</accession>
<comment type="caution">
    <text evidence="15">The sequence shown here is derived from an EMBL/GenBank/DDBJ whole genome shotgun (WGS) entry which is preliminary data.</text>
</comment>
<dbReference type="PANTHER" id="PTHR42643">
    <property type="entry name" value="IONOTROPIC RECEPTOR 20A-RELATED"/>
    <property type="match status" value="1"/>
</dbReference>
<dbReference type="GO" id="GO:0043226">
    <property type="term" value="C:organelle"/>
    <property type="evidence" value="ECO:0007669"/>
    <property type="project" value="UniProtKB-ARBA"/>
</dbReference>
<dbReference type="Pfam" id="PF10613">
    <property type="entry name" value="Lig_chan-Glu_bd"/>
    <property type="match status" value="1"/>
</dbReference>
<keyword evidence="12" id="KW-0407">Ion channel</keyword>
<keyword evidence="16" id="KW-1185">Reference proteome</keyword>
<keyword evidence="2" id="KW-0813">Transport</keyword>
<evidence type="ECO:0000256" key="13">
    <source>
        <dbReference type="SAM" id="Phobius"/>
    </source>
</evidence>
<dbReference type="PANTHER" id="PTHR42643:SF38">
    <property type="entry name" value="IONOTROPIC RECEPTOR 100A"/>
    <property type="match status" value="1"/>
</dbReference>
<dbReference type="Proteomes" id="UP000807504">
    <property type="component" value="Unassembled WGS sequence"/>
</dbReference>
<dbReference type="SMART" id="SM00918">
    <property type="entry name" value="Lig_chan-Glu_bd"/>
    <property type="match status" value="1"/>
</dbReference>